<keyword evidence="2" id="KW-1185">Reference proteome</keyword>
<evidence type="ECO:0000313" key="2">
    <source>
        <dbReference type="Proteomes" id="UP000035996"/>
    </source>
</evidence>
<accession>A0A0J6FX13</accession>
<evidence type="ECO:0000313" key="1">
    <source>
        <dbReference type="EMBL" id="KMM38912.1"/>
    </source>
</evidence>
<comment type="caution">
    <text evidence="1">The sequence shown here is derived from an EMBL/GenBank/DDBJ whole genome shotgun (WGS) entry which is preliminary data.</text>
</comment>
<protein>
    <recommendedName>
        <fullName evidence="3">Hydrolase</fullName>
    </recommendedName>
</protein>
<sequence>MCIRKRAYQLDGEWTIVLVPERPNGFGVFIIGGLTHFVDSETSFWLQNHTRSGMIVELLEAGYTIYTSNLYGRHWGSPKAAKLTERIYNLVHKQEILNPRIHILAEGMGVLAANAFLKNKTSQVRSAAWLNPCFDVKNLVLQEQQNRLFYKRLVREIAKAYEIESERVIDELDKKEIHVANSPIKIWHHSIRSPYSLEQIRRYERLQEEINCPIELALLSDSYQSLGKKMIRFFQLHEGDL</sequence>
<dbReference type="STRING" id="157733.AB986_06575"/>
<reference evidence="1" key="1">
    <citation type="submission" date="2015-06" db="EMBL/GenBank/DDBJ databases">
        <authorList>
            <person name="Liu B."/>
            <person name="Wang J."/>
            <person name="Zhu Y."/>
            <person name="Liu G."/>
            <person name="Chen Q."/>
            <person name="Zheng C."/>
            <person name="Che J."/>
            <person name="Ge C."/>
            <person name="Shi H."/>
            <person name="Pan Z."/>
            <person name="Liu X."/>
        </authorList>
    </citation>
    <scope>NUCLEOTIDE SEQUENCE [LARGE SCALE GENOMIC DNA]</scope>
    <source>
        <strain evidence="1">DSM 16346</strain>
    </source>
</reference>
<dbReference type="AlphaFoldDB" id="A0A0J6FX13"/>
<proteinExistence type="predicted"/>
<name>A0A0J6FX13_9BACL</name>
<dbReference type="RefSeq" id="WP_048310071.1">
    <property type="nucleotide sequence ID" value="NZ_CP119526.1"/>
</dbReference>
<dbReference type="EMBL" id="LELK01000001">
    <property type="protein sequence ID" value="KMM38912.1"/>
    <property type="molecule type" value="Genomic_DNA"/>
</dbReference>
<gene>
    <name evidence="1" type="ORF">AB986_06575</name>
</gene>
<dbReference type="Proteomes" id="UP000035996">
    <property type="component" value="Unassembled WGS sequence"/>
</dbReference>
<dbReference type="PATRIC" id="fig|157733.3.peg.3564"/>
<evidence type="ECO:0008006" key="3">
    <source>
        <dbReference type="Google" id="ProtNLM"/>
    </source>
</evidence>
<dbReference type="OrthoDB" id="2986585at2"/>
<dbReference type="SUPFAM" id="SSF53474">
    <property type="entry name" value="alpha/beta-Hydrolases"/>
    <property type="match status" value="1"/>
</dbReference>
<dbReference type="InterPro" id="IPR029058">
    <property type="entry name" value="AB_hydrolase_fold"/>
</dbReference>
<organism evidence="1 2">
    <name type="scientific">Guptibacillus hwajinpoensis</name>
    <dbReference type="NCBI Taxonomy" id="208199"/>
    <lineage>
        <taxon>Bacteria</taxon>
        <taxon>Bacillati</taxon>
        <taxon>Bacillota</taxon>
        <taxon>Bacilli</taxon>
        <taxon>Bacillales</taxon>
        <taxon>Guptibacillaceae</taxon>
        <taxon>Guptibacillus</taxon>
    </lineage>
</organism>